<dbReference type="EMBL" id="VLTL01000147">
    <property type="protein sequence ID" value="KAA0158436.1"/>
    <property type="molecule type" value="Genomic_DNA"/>
</dbReference>
<feature type="compositionally biased region" description="Acidic residues" evidence="1">
    <location>
        <begin position="165"/>
        <end position="177"/>
    </location>
</feature>
<gene>
    <name evidence="2" type="ORF">FNF28_06200</name>
    <name evidence="3" type="ORF">FNF31_02054</name>
</gene>
<comment type="caution">
    <text evidence="2">The sequence shown here is derived from an EMBL/GenBank/DDBJ whole genome shotgun (WGS) entry which is preliminary data.</text>
</comment>
<dbReference type="Proteomes" id="UP000324907">
    <property type="component" value="Unassembled WGS sequence"/>
</dbReference>
<evidence type="ECO:0000313" key="5">
    <source>
        <dbReference type="Proteomes" id="UP000325113"/>
    </source>
</evidence>
<protein>
    <submittedName>
        <fullName evidence="2">Uncharacterized protein</fullName>
    </submittedName>
</protein>
<dbReference type="AlphaFoldDB" id="A0A5A8CZG8"/>
<feature type="compositionally biased region" description="Basic residues" evidence="1">
    <location>
        <begin position="203"/>
        <end position="213"/>
    </location>
</feature>
<proteinExistence type="predicted"/>
<dbReference type="EMBL" id="VLTM01000014">
    <property type="protein sequence ID" value="KAA0165041.1"/>
    <property type="molecule type" value="Genomic_DNA"/>
</dbReference>
<reference evidence="4 5" key="1">
    <citation type="submission" date="2019-07" db="EMBL/GenBank/DDBJ databases">
        <title>Genomes of Cafeteria roenbergensis.</title>
        <authorList>
            <person name="Fischer M.G."/>
            <person name="Hackl T."/>
            <person name="Roman M."/>
        </authorList>
    </citation>
    <scope>NUCLEOTIDE SEQUENCE [LARGE SCALE GENOMIC DNA]</scope>
    <source>
        <strain evidence="3 5">Cflag</strain>
        <strain evidence="2 4">RCC970-E3</strain>
    </source>
</reference>
<sequence length="518" mass="52859">MAPSSPGAASHTSASTTAGASAVSAGAKAAASAGGVGALALEAGHPVHVTPDAWGRIRRHGPAQLRSLARALLDCGVYDDTADMLAAAFLMQFNAGSWGTAKRVALRIKRELDGASQAASVLVPAAELPQELGTTSDSRAYVRSQATRRLAEQASARAKFAMSEESTDSGSDGDEEDGIRSSAANRSRAGKAPTLSGVGASRAKLRAVARHPRGAGAAPRTIDSRPAAASARRLGGRPEAAASSQRAAAPKSGGIAAATPGGTAASEQLTPAQATKRSLEKAAALGTAPLLEGHAAWDFADGPSGSALPEGAGREDRIRQRTEAMSATNWGPAIDDAEEAAQAAAALAGLWLDRLRGCLAESKDVLSQATSMPPRWVLSRLPGGAASRGSVSAGAVFVPLLGSNRDAADEAKDPNEDPGAAIARRALAAGLESVLPRMPTQRRDLVWPPAVVQRLSALHEVCCQLDRIIGPAHPACLQVQAAWVEAYGLTPQLVEIELSRAIAVRQALDSARASAGHG</sequence>
<evidence type="ECO:0000313" key="3">
    <source>
        <dbReference type="EMBL" id="KAA0165041.1"/>
    </source>
</evidence>
<name>A0A5A8CZG8_CAFRO</name>
<feature type="compositionally biased region" description="Low complexity" evidence="1">
    <location>
        <begin position="240"/>
        <end position="265"/>
    </location>
</feature>
<feature type="compositionally biased region" description="Polar residues" evidence="1">
    <location>
        <begin position="266"/>
        <end position="276"/>
    </location>
</feature>
<organism evidence="2 4">
    <name type="scientific">Cafeteria roenbergensis</name>
    <name type="common">Marine flagellate</name>
    <dbReference type="NCBI Taxonomy" id="33653"/>
    <lineage>
        <taxon>Eukaryota</taxon>
        <taxon>Sar</taxon>
        <taxon>Stramenopiles</taxon>
        <taxon>Bigyra</taxon>
        <taxon>Opalozoa</taxon>
        <taxon>Bicosoecida</taxon>
        <taxon>Cafeteriaceae</taxon>
        <taxon>Cafeteria</taxon>
    </lineage>
</organism>
<evidence type="ECO:0000313" key="4">
    <source>
        <dbReference type="Proteomes" id="UP000324907"/>
    </source>
</evidence>
<accession>A0A5A8CZG8</accession>
<dbReference type="Proteomes" id="UP000325113">
    <property type="component" value="Unassembled WGS sequence"/>
</dbReference>
<evidence type="ECO:0000313" key="2">
    <source>
        <dbReference type="EMBL" id="KAA0158436.1"/>
    </source>
</evidence>
<evidence type="ECO:0000256" key="1">
    <source>
        <dbReference type="SAM" id="MobiDB-lite"/>
    </source>
</evidence>
<feature type="region of interest" description="Disordered" evidence="1">
    <location>
        <begin position="153"/>
        <end position="277"/>
    </location>
</feature>